<dbReference type="EC" id="2.4.-.-" evidence="11"/>
<reference evidence="12" key="1">
    <citation type="journal article" date="2019" name="Int. J. Syst. Evol. Microbiol.">
        <title>The Global Catalogue of Microorganisms (GCM) 10K type strain sequencing project: providing services to taxonomists for standard genome sequencing and annotation.</title>
        <authorList>
            <consortium name="The Broad Institute Genomics Platform"/>
            <consortium name="The Broad Institute Genome Sequencing Center for Infectious Disease"/>
            <person name="Wu L."/>
            <person name="Ma J."/>
        </authorList>
    </citation>
    <scope>NUCLEOTIDE SEQUENCE [LARGE SCALE GENOMIC DNA]</scope>
    <source>
        <strain evidence="12">XZYJ18</strain>
    </source>
</reference>
<feature type="transmembrane region" description="Helical" evidence="9">
    <location>
        <begin position="298"/>
        <end position="317"/>
    </location>
</feature>
<keyword evidence="4 11" id="KW-0808">Transferase</keyword>
<feature type="compositionally biased region" description="Low complexity" evidence="8">
    <location>
        <begin position="126"/>
        <end position="141"/>
    </location>
</feature>
<feature type="domain" description="ArnT-like N-terminal" evidence="10">
    <location>
        <begin position="241"/>
        <end position="358"/>
    </location>
</feature>
<organism evidence="11 12">
    <name type="scientific">Actinomycetospora rhizophila</name>
    <dbReference type="NCBI Taxonomy" id="1416876"/>
    <lineage>
        <taxon>Bacteria</taxon>
        <taxon>Bacillati</taxon>
        <taxon>Actinomycetota</taxon>
        <taxon>Actinomycetes</taxon>
        <taxon>Pseudonocardiales</taxon>
        <taxon>Pseudonocardiaceae</taxon>
        <taxon>Actinomycetospora</taxon>
    </lineage>
</organism>
<dbReference type="InterPro" id="IPR050297">
    <property type="entry name" value="LipidA_mod_glycosyltrf_83"/>
</dbReference>
<feature type="transmembrane region" description="Helical" evidence="9">
    <location>
        <begin position="458"/>
        <end position="477"/>
    </location>
</feature>
<dbReference type="PANTHER" id="PTHR33908:SF11">
    <property type="entry name" value="MEMBRANE PROTEIN"/>
    <property type="match status" value="1"/>
</dbReference>
<feature type="region of interest" description="Disordered" evidence="8">
    <location>
        <begin position="1"/>
        <end position="141"/>
    </location>
</feature>
<feature type="transmembrane region" description="Helical" evidence="9">
    <location>
        <begin position="212"/>
        <end position="232"/>
    </location>
</feature>
<feature type="transmembrane region" description="Helical" evidence="9">
    <location>
        <begin position="512"/>
        <end position="533"/>
    </location>
</feature>
<evidence type="ECO:0000256" key="8">
    <source>
        <dbReference type="SAM" id="MobiDB-lite"/>
    </source>
</evidence>
<dbReference type="InterPro" id="IPR003342">
    <property type="entry name" value="ArnT-like_N"/>
</dbReference>
<name>A0ABV9Z7S2_9PSEU</name>
<evidence type="ECO:0000256" key="9">
    <source>
        <dbReference type="SAM" id="Phobius"/>
    </source>
</evidence>
<gene>
    <name evidence="11" type="ORF">ACFPK1_05270</name>
</gene>
<feature type="transmembrane region" description="Helical" evidence="9">
    <location>
        <begin position="244"/>
        <end position="263"/>
    </location>
</feature>
<evidence type="ECO:0000256" key="1">
    <source>
        <dbReference type="ARBA" id="ARBA00004651"/>
    </source>
</evidence>
<dbReference type="RefSeq" id="WP_378019852.1">
    <property type="nucleotide sequence ID" value="NZ_JBHSKG010000002.1"/>
</dbReference>
<dbReference type="EMBL" id="JBHSKG010000002">
    <property type="protein sequence ID" value="MFC5137633.1"/>
    <property type="molecule type" value="Genomic_DNA"/>
</dbReference>
<evidence type="ECO:0000256" key="6">
    <source>
        <dbReference type="ARBA" id="ARBA00022989"/>
    </source>
</evidence>
<sequence>MRDGHRTPPGRLGPPGPAGAGRPGPAGPPPGRPQGPVPGRPAGQPPRHPGAQPHQQPDRRQPDRQQPAPQRPAAPGGSRVTPLAPGTPPPPLGDTGKDKGKSRGWRPRWPARGDGSEADKGRDTSRTPARPAAGAPPATGTMLVPLAAREKLGALTVGRAWPLTAAIGVVAFVFRAVGLGRANDLFVDELLYAQIGASVADGHLPTFENSPFFLHPVGSFLLDAVFINVFGLGSLPVMDLVYGLRWLTAILGAITVVLAFRLLRKVTPLPIALGGAAVLAFDPFVLRSDSRVMLETPATMWTLLAWLLLLGVLTNPASERTRHWREVGVGVVFGCALATKDMTAFQIVVPLVLAIFWRRTLAAVQVGRIALGAAVPYLVYIAVIAANGMLGDFTFQKLSGVRRMLGIDQMTGFHASNVSLVDRLIAELSRFGTSYVLLGLCLFAGLGTVFAKPTGRRLMGLIGVSTGLFGVYAASAGALEEQFGYYTVVVSVVVCATAIAELRDRRPPLRRPLAVAGAVFVAATLVLGVSARLTVDDGFPQARAYLDTLPPDAKVGLTGPVAQLAFLPRPNWGDWPSLTALRDNDAQYVLTSQRPLQQGYGDAAPQVLTWLEQNAEPVFVATGPSNGDTVVWRVDRERLDAAVAAGQDVPPVSESG</sequence>
<proteinExistence type="predicted"/>
<keyword evidence="6 9" id="KW-1133">Transmembrane helix</keyword>
<evidence type="ECO:0000256" key="2">
    <source>
        <dbReference type="ARBA" id="ARBA00022475"/>
    </source>
</evidence>
<evidence type="ECO:0000259" key="10">
    <source>
        <dbReference type="Pfam" id="PF02366"/>
    </source>
</evidence>
<evidence type="ECO:0000256" key="4">
    <source>
        <dbReference type="ARBA" id="ARBA00022679"/>
    </source>
</evidence>
<evidence type="ECO:0000313" key="12">
    <source>
        <dbReference type="Proteomes" id="UP001596175"/>
    </source>
</evidence>
<protein>
    <submittedName>
        <fullName evidence="11">ArnT family glycosyltransferase</fullName>
        <ecNumber evidence="11">2.4.-.-</ecNumber>
    </submittedName>
</protein>
<feature type="compositionally biased region" description="Low complexity" evidence="8">
    <location>
        <begin position="64"/>
        <end position="75"/>
    </location>
</feature>
<keyword evidence="5 9" id="KW-0812">Transmembrane</keyword>
<keyword evidence="7 9" id="KW-0472">Membrane</keyword>
<dbReference type="GO" id="GO:0016757">
    <property type="term" value="F:glycosyltransferase activity"/>
    <property type="evidence" value="ECO:0007669"/>
    <property type="project" value="UniProtKB-KW"/>
</dbReference>
<comment type="caution">
    <text evidence="11">The sequence shown here is derived from an EMBL/GenBank/DDBJ whole genome shotgun (WGS) entry which is preliminary data.</text>
</comment>
<evidence type="ECO:0000256" key="5">
    <source>
        <dbReference type="ARBA" id="ARBA00022692"/>
    </source>
</evidence>
<comment type="subcellular location">
    <subcellularLocation>
        <location evidence="1">Cell membrane</location>
        <topology evidence="1">Multi-pass membrane protein</topology>
    </subcellularLocation>
</comment>
<feature type="transmembrane region" description="Helical" evidence="9">
    <location>
        <begin position="483"/>
        <end position="500"/>
    </location>
</feature>
<dbReference type="Proteomes" id="UP001596175">
    <property type="component" value="Unassembled WGS sequence"/>
</dbReference>
<evidence type="ECO:0000256" key="3">
    <source>
        <dbReference type="ARBA" id="ARBA00022676"/>
    </source>
</evidence>
<feature type="transmembrane region" description="Helical" evidence="9">
    <location>
        <begin position="432"/>
        <end position="451"/>
    </location>
</feature>
<dbReference type="PANTHER" id="PTHR33908">
    <property type="entry name" value="MANNOSYLTRANSFERASE YKCB-RELATED"/>
    <property type="match status" value="1"/>
</dbReference>
<keyword evidence="3 11" id="KW-0328">Glycosyltransferase</keyword>
<evidence type="ECO:0000256" key="7">
    <source>
        <dbReference type="ARBA" id="ARBA00023136"/>
    </source>
</evidence>
<feature type="transmembrane region" description="Helical" evidence="9">
    <location>
        <begin position="369"/>
        <end position="390"/>
    </location>
</feature>
<dbReference type="Pfam" id="PF02366">
    <property type="entry name" value="PMT"/>
    <property type="match status" value="1"/>
</dbReference>
<keyword evidence="2" id="KW-1003">Cell membrane</keyword>
<evidence type="ECO:0000313" key="11">
    <source>
        <dbReference type="EMBL" id="MFC5137633.1"/>
    </source>
</evidence>
<accession>A0ABV9Z7S2</accession>
<feature type="transmembrane region" description="Helical" evidence="9">
    <location>
        <begin position="160"/>
        <end position="178"/>
    </location>
</feature>
<feature type="compositionally biased region" description="Pro residues" evidence="8">
    <location>
        <begin position="25"/>
        <end position="48"/>
    </location>
</feature>
<feature type="compositionally biased region" description="Basic and acidic residues" evidence="8">
    <location>
        <begin position="114"/>
        <end position="125"/>
    </location>
</feature>
<keyword evidence="12" id="KW-1185">Reference proteome</keyword>